<keyword evidence="2" id="KW-1185">Reference proteome</keyword>
<evidence type="ECO:0000313" key="1">
    <source>
        <dbReference type="EMBL" id="SEN91805.1"/>
    </source>
</evidence>
<dbReference type="OrthoDB" id="1755170at2"/>
<dbReference type="Proteomes" id="UP000199512">
    <property type="component" value="Unassembled WGS sequence"/>
</dbReference>
<protein>
    <submittedName>
        <fullName evidence="1">Uncharacterized protein</fullName>
    </submittedName>
</protein>
<dbReference type="STRING" id="215200.SAMN05216454_1303"/>
<evidence type="ECO:0000313" key="2">
    <source>
        <dbReference type="Proteomes" id="UP000199512"/>
    </source>
</evidence>
<dbReference type="AlphaFoldDB" id="A0A1H8KG08"/>
<gene>
    <name evidence="1" type="ORF">SAMN05216454_1303</name>
</gene>
<name>A0A1H8KG08_9FIRM</name>
<accession>A0A1H8KG08</accession>
<dbReference type="RefSeq" id="WP_091976152.1">
    <property type="nucleotide sequence ID" value="NZ_CAUWDX010000014.1"/>
</dbReference>
<reference evidence="1 2" key="1">
    <citation type="submission" date="2016-10" db="EMBL/GenBank/DDBJ databases">
        <authorList>
            <person name="de Groot N.N."/>
        </authorList>
    </citation>
    <scope>NUCLEOTIDE SEQUENCE [LARGE SCALE GENOMIC DNA]</scope>
    <source>
        <strain evidence="1 2">Calf135</strain>
    </source>
</reference>
<proteinExistence type="predicted"/>
<organism evidence="1 2">
    <name type="scientific">Peptostreptococcus russellii</name>
    <dbReference type="NCBI Taxonomy" id="215200"/>
    <lineage>
        <taxon>Bacteria</taxon>
        <taxon>Bacillati</taxon>
        <taxon>Bacillota</taxon>
        <taxon>Clostridia</taxon>
        <taxon>Peptostreptococcales</taxon>
        <taxon>Peptostreptococcaceae</taxon>
        <taxon>Peptostreptococcus</taxon>
    </lineage>
</organism>
<sequence>MVSLEEMRKAEGHRISIVYTNGESAEYDCSYYMQSEDEDEEAAIFIDEHYIAEQPDIESITILD</sequence>
<dbReference type="EMBL" id="FODF01000030">
    <property type="protein sequence ID" value="SEN91805.1"/>
    <property type="molecule type" value="Genomic_DNA"/>
</dbReference>